<organism evidence="5 6">
    <name type="scientific">Microlunatus ginsengisoli</name>
    <dbReference type="NCBI Taxonomy" id="363863"/>
    <lineage>
        <taxon>Bacteria</taxon>
        <taxon>Bacillati</taxon>
        <taxon>Actinomycetota</taxon>
        <taxon>Actinomycetes</taxon>
        <taxon>Propionibacteriales</taxon>
        <taxon>Propionibacteriaceae</taxon>
        <taxon>Microlunatus</taxon>
    </lineage>
</organism>
<evidence type="ECO:0008006" key="7">
    <source>
        <dbReference type="Google" id="ProtNLM"/>
    </source>
</evidence>
<keyword evidence="3" id="KW-0720">Serine protease</keyword>
<evidence type="ECO:0000256" key="2">
    <source>
        <dbReference type="ARBA" id="ARBA00022801"/>
    </source>
</evidence>
<dbReference type="PROSITE" id="PS00138">
    <property type="entry name" value="SUBTILASE_SER"/>
    <property type="match status" value="1"/>
</dbReference>
<gene>
    <name evidence="5" type="ORF">GCM10022236_25040</name>
</gene>
<reference evidence="6" key="1">
    <citation type="journal article" date="2019" name="Int. J. Syst. Evol. Microbiol.">
        <title>The Global Catalogue of Microorganisms (GCM) 10K type strain sequencing project: providing services to taxonomists for standard genome sequencing and annotation.</title>
        <authorList>
            <consortium name="The Broad Institute Genomics Platform"/>
            <consortium name="The Broad Institute Genome Sequencing Center for Infectious Disease"/>
            <person name="Wu L."/>
            <person name="Ma J."/>
        </authorList>
    </citation>
    <scope>NUCLEOTIDE SEQUENCE [LARGE SCALE GENOMIC DNA]</scope>
    <source>
        <strain evidence="6">JCM 16929</strain>
    </source>
</reference>
<keyword evidence="1" id="KW-0645">Protease</keyword>
<evidence type="ECO:0000313" key="5">
    <source>
        <dbReference type="EMBL" id="GAA3621659.1"/>
    </source>
</evidence>
<name>A0ABP7A012_9ACTN</name>
<feature type="compositionally biased region" description="Basic and acidic residues" evidence="4">
    <location>
        <begin position="443"/>
        <end position="457"/>
    </location>
</feature>
<dbReference type="InterPro" id="IPR036852">
    <property type="entry name" value="Peptidase_S8/S53_dom_sf"/>
</dbReference>
<accession>A0ABP7A012</accession>
<evidence type="ECO:0000256" key="1">
    <source>
        <dbReference type="ARBA" id="ARBA00022670"/>
    </source>
</evidence>
<dbReference type="RefSeq" id="WP_344804936.1">
    <property type="nucleotide sequence ID" value="NZ_BAABAB010000016.1"/>
</dbReference>
<dbReference type="Proteomes" id="UP001501490">
    <property type="component" value="Unassembled WGS sequence"/>
</dbReference>
<feature type="region of interest" description="Disordered" evidence="4">
    <location>
        <begin position="430"/>
        <end position="464"/>
    </location>
</feature>
<evidence type="ECO:0000256" key="4">
    <source>
        <dbReference type="SAM" id="MobiDB-lite"/>
    </source>
</evidence>
<evidence type="ECO:0000313" key="6">
    <source>
        <dbReference type="Proteomes" id="UP001501490"/>
    </source>
</evidence>
<proteinExistence type="predicted"/>
<dbReference type="InterPro" id="IPR023828">
    <property type="entry name" value="Peptidase_S8_Ser-AS"/>
</dbReference>
<keyword evidence="6" id="KW-1185">Reference proteome</keyword>
<sequence>MAWGAVAAAIVDVLPAAAITDTRLPLPQLVAAVGEELGSRIARSGVNLVALDVGALDQEVASTIRSLSGRPTALSLADADDVLAHLLGADSTRPEPTSARHAVLAAACEELATLAAVEAGTDPELWVDLGDAVLRVAELGRDLGLTARLGLTEEHDRWLARRLTSARLRQAVSDDLADIFDGFQPAAGYLPAPLVGTAVDLATAVFRRHPASVAMAEALARRGDRLAARNLVDIAADGDWSARTALARVRSTRSHPQELLAELRRRADSGEGTGRQDLAAYLLTREDDGARAELTTRARIGDEAAEDALDWLTMLPEPMLGTVDPREPSTFESGWSRWSGTSFAAPLVAGQIARPMILGRVAETLSTNPSTSAAPALLSTESLYGAAVTSPYLRLHQADLAPSLTPVVDRVLLSACAEVDKLVNADSGQLDRGGTVGGRPARPRIELGRGGEPDRTTKVNIGFAPDTDPYAADGLRRLQPGSDYWVWIELGPPVRGALPGGLRIRTEWLPADAVIEVVLVADEGLRLPQATSGSVRLDGTAGPLPVVRAADVPPEPRPDHLADRLFFRLSAAAAGSPRLRCCLYVSNLLVHVEEVDVAVGDDAPERDARTAFRLTSDLSALGRTAITPHLLSIYLNGDDDTHSVSFRAAGADNATQHQGTIPATAVDTLISTADKALQTASWGTPTPSAPSSLAYRYEPPANDAAADFAELSRLEADLCRLALAGRAIWNDLTTRLTGSERERTDLRRTMKTAGLVQLALRSQSDQLLPLSASYDFPLDTTLNLQELRLCKPARDYFASAPPRPTELPCRGGCPDAEQAPARDVVCPSGFWGFRHTIAITLDNADALDTAPPDFHPAGGLQPTVLAGLTRDPRVTALADVHLTTLGRMFTVNARYDVADVRDSLMEGCPDLIYFLCHVRDGTAGAVVVVGRIDDQGPGIDTSALLDWDLTSLRRARPPVFINACHSIAPAPGRLISLADTLFRFGASATIGTTVTVYVSLAMPLAESLLRELRSGSSVPSALHHARLELLSRRNPLGLAYLTFGVPR</sequence>
<comment type="caution">
    <text evidence="5">The sequence shown here is derived from an EMBL/GenBank/DDBJ whole genome shotgun (WGS) entry which is preliminary data.</text>
</comment>
<dbReference type="SUPFAM" id="SSF52743">
    <property type="entry name" value="Subtilisin-like"/>
    <property type="match status" value="1"/>
</dbReference>
<protein>
    <recommendedName>
        <fullName evidence="7">CHAT domain-containing protein</fullName>
    </recommendedName>
</protein>
<evidence type="ECO:0000256" key="3">
    <source>
        <dbReference type="ARBA" id="ARBA00022825"/>
    </source>
</evidence>
<keyword evidence="2" id="KW-0378">Hydrolase</keyword>
<dbReference type="EMBL" id="BAABAB010000016">
    <property type="protein sequence ID" value="GAA3621659.1"/>
    <property type="molecule type" value="Genomic_DNA"/>
</dbReference>